<organism evidence="1 2">
    <name type="scientific">Candidatus Muproteobacteria bacterium RIFCSPLOWO2_01_FULL_60_18</name>
    <dbReference type="NCBI Taxonomy" id="1817768"/>
    <lineage>
        <taxon>Bacteria</taxon>
        <taxon>Pseudomonadati</taxon>
        <taxon>Pseudomonadota</taxon>
        <taxon>Candidatus Muproteobacteria</taxon>
    </lineage>
</organism>
<dbReference type="AlphaFoldDB" id="A0A1F6U1T8"/>
<dbReference type="STRING" id="1817768.A3A87_04570"/>
<protein>
    <submittedName>
        <fullName evidence="1">Uncharacterized protein</fullName>
    </submittedName>
</protein>
<name>A0A1F6U1T8_9PROT</name>
<sequence length="211" mass="24266">MDKNIKIAGELTIGDWLRLKVSLESDLGKDTLWCEAYDFFEKRICTRYLKPIEAIEKYSDVEGEGFAITTIICSLIEALESFRLGKVYKRASKGNPLDETKEYFKSQPIFEDFLKNHEPFSAHFAVDGLANNFYENVRCAVLHEAATRSGWKIRIDTTVLVEKHNESLILNRALFVDAIKQYMCSYKAELLRSNELKQAFIKKLDSICETA</sequence>
<evidence type="ECO:0000313" key="1">
    <source>
        <dbReference type="EMBL" id="OGI51348.1"/>
    </source>
</evidence>
<accession>A0A1F6U1T8</accession>
<dbReference type="EMBL" id="MFTC01000043">
    <property type="protein sequence ID" value="OGI51348.1"/>
    <property type="molecule type" value="Genomic_DNA"/>
</dbReference>
<proteinExistence type="predicted"/>
<dbReference type="Proteomes" id="UP000179037">
    <property type="component" value="Unassembled WGS sequence"/>
</dbReference>
<evidence type="ECO:0000313" key="2">
    <source>
        <dbReference type="Proteomes" id="UP000179037"/>
    </source>
</evidence>
<comment type="caution">
    <text evidence="1">The sequence shown here is derived from an EMBL/GenBank/DDBJ whole genome shotgun (WGS) entry which is preliminary data.</text>
</comment>
<gene>
    <name evidence="1" type="ORF">A3A87_04570</name>
</gene>
<reference evidence="1 2" key="1">
    <citation type="journal article" date="2016" name="Nat. Commun.">
        <title>Thousands of microbial genomes shed light on interconnected biogeochemical processes in an aquifer system.</title>
        <authorList>
            <person name="Anantharaman K."/>
            <person name="Brown C.T."/>
            <person name="Hug L.A."/>
            <person name="Sharon I."/>
            <person name="Castelle C.J."/>
            <person name="Probst A.J."/>
            <person name="Thomas B.C."/>
            <person name="Singh A."/>
            <person name="Wilkins M.J."/>
            <person name="Karaoz U."/>
            <person name="Brodie E.L."/>
            <person name="Williams K.H."/>
            <person name="Hubbard S.S."/>
            <person name="Banfield J.F."/>
        </authorList>
    </citation>
    <scope>NUCLEOTIDE SEQUENCE [LARGE SCALE GENOMIC DNA]</scope>
</reference>